<dbReference type="PANTHER" id="PTHR37066:SF1">
    <property type="entry name" value="LNS2_PITP DOMAIN-CONTAINING PROTEIN"/>
    <property type="match status" value="1"/>
</dbReference>
<feature type="domain" description="Helicase-associated" evidence="1">
    <location>
        <begin position="358"/>
        <end position="426"/>
    </location>
</feature>
<feature type="domain" description="Helicase-associated" evidence="1">
    <location>
        <begin position="201"/>
        <end position="270"/>
    </location>
</feature>
<evidence type="ECO:0000313" key="3">
    <source>
        <dbReference type="EMBL" id="VFT95386.1"/>
    </source>
</evidence>
<evidence type="ECO:0000259" key="1">
    <source>
        <dbReference type="Pfam" id="PF03457"/>
    </source>
</evidence>
<dbReference type="PANTHER" id="PTHR37066">
    <property type="entry name" value="HELICASE-ASSOCIATED"/>
    <property type="match status" value="1"/>
</dbReference>
<evidence type="ECO:0000313" key="2">
    <source>
        <dbReference type="EMBL" id="KAF0689936.1"/>
    </source>
</evidence>
<keyword evidence="4" id="KW-1185">Reference proteome</keyword>
<dbReference type="OrthoDB" id="66498at2759"/>
<dbReference type="InterPro" id="IPR005114">
    <property type="entry name" value="Helicase_assoc"/>
</dbReference>
<name>A0A485LAX0_9STRA</name>
<dbReference type="Proteomes" id="UP000332933">
    <property type="component" value="Unassembled WGS sequence"/>
</dbReference>
<reference evidence="2" key="2">
    <citation type="submission" date="2019-06" db="EMBL/GenBank/DDBJ databases">
        <title>Genomics analysis of Aphanomyces spp. identifies a new class of oomycete effector associated with host adaptation.</title>
        <authorList>
            <person name="Gaulin E."/>
        </authorList>
    </citation>
    <scope>NUCLEOTIDE SEQUENCE</scope>
    <source>
        <strain evidence="2">CBS 578.67</strain>
    </source>
</reference>
<protein>
    <submittedName>
        <fullName evidence="3">Aste57867_18651 protein</fullName>
    </submittedName>
</protein>
<accession>A0A485LAX0</accession>
<dbReference type="EMBL" id="CAADRA010006423">
    <property type="protein sequence ID" value="VFT95386.1"/>
    <property type="molecule type" value="Genomic_DNA"/>
</dbReference>
<dbReference type="AlphaFoldDB" id="A0A485LAX0"/>
<dbReference type="Pfam" id="PF03457">
    <property type="entry name" value="HA"/>
    <property type="match status" value="3"/>
</dbReference>
<evidence type="ECO:0000313" key="4">
    <source>
        <dbReference type="Proteomes" id="UP000332933"/>
    </source>
</evidence>
<organism evidence="3 4">
    <name type="scientific">Aphanomyces stellatus</name>
    <dbReference type="NCBI Taxonomy" id="120398"/>
    <lineage>
        <taxon>Eukaryota</taxon>
        <taxon>Sar</taxon>
        <taxon>Stramenopiles</taxon>
        <taxon>Oomycota</taxon>
        <taxon>Saprolegniomycetes</taxon>
        <taxon>Saprolegniales</taxon>
        <taxon>Verrucalvaceae</taxon>
        <taxon>Aphanomyces</taxon>
    </lineage>
</organism>
<proteinExistence type="predicted"/>
<dbReference type="PROSITE" id="PS51257">
    <property type="entry name" value="PROKAR_LIPOPROTEIN"/>
    <property type="match status" value="1"/>
</dbReference>
<feature type="domain" description="Helicase-associated" evidence="1">
    <location>
        <begin position="276"/>
        <end position="350"/>
    </location>
</feature>
<gene>
    <name evidence="3" type="primary">Aste57867_18651</name>
    <name evidence="2" type="ORF">As57867_018589</name>
    <name evidence="3" type="ORF">ASTE57867_18651</name>
</gene>
<dbReference type="EMBL" id="VJMH01006402">
    <property type="protein sequence ID" value="KAF0689936.1"/>
    <property type="molecule type" value="Genomic_DNA"/>
</dbReference>
<reference evidence="3 4" key="1">
    <citation type="submission" date="2019-03" db="EMBL/GenBank/DDBJ databases">
        <authorList>
            <person name="Gaulin E."/>
            <person name="Dumas B."/>
        </authorList>
    </citation>
    <scope>NUCLEOTIDE SEQUENCE [LARGE SCALE GENOMIC DNA]</scope>
    <source>
        <strain evidence="3">CBS 568.67</strain>
    </source>
</reference>
<sequence length="490" mass="55164">MCYRVAVAHFSISSCLCTSTNPMPSAQSHRRRVAIAVPAGKPRQFPLFVEAALVLHSITRHTTSTTCFPKLYTIPREAPWPRHLQGVKLNTAQVRMHYKNGNLHPETLAALESINFVFDVNEVKWAQKIAALHIYKSLHGGDLCVPQDFRIPSNDARWPRDVWGMRLGLAVRSIRQKTRPDSPRHAQLSAMGFVWNVLDMGWETKRLALRAYKHVFGDLLVAYSFTVPSDDAAWPKETWGLKLGHAVHNIRQNGHDMSAERHAQLQDLGFVWDHLESSWDVKVTALRAFARMHGHVVVPYGFVVPSNSTDSERWPRETWGLKLGHAVHNMRQNMDEMPACRRALLNDMGFAWHSTPLTWDTKLRALQIFAARASHLNIPADFRIPEDPAWPKKTWHVRLADVTDELRRHAHKLHAGQVAALDALGFSWSCMGEAAAREDDGGRCAATCGNDSDDTMDVVSICDGFPLVKRRRWVSSPPPLNATAALLVAL</sequence>